<keyword evidence="3 9" id="KW-0963">Cytoplasm</keyword>
<evidence type="ECO:0000256" key="3">
    <source>
        <dbReference type="ARBA" id="ARBA00022490"/>
    </source>
</evidence>
<evidence type="ECO:0000313" key="14">
    <source>
        <dbReference type="Proteomes" id="UP000231139"/>
    </source>
</evidence>
<dbReference type="GO" id="GO:0008408">
    <property type="term" value="F:3'-5' exonuclease activity"/>
    <property type="evidence" value="ECO:0007669"/>
    <property type="project" value="InterPro"/>
</dbReference>
<dbReference type="CDD" id="cd00140">
    <property type="entry name" value="beta_clamp"/>
    <property type="match status" value="1"/>
</dbReference>
<protein>
    <recommendedName>
        <fullName evidence="9">Beta sliding clamp</fullName>
    </recommendedName>
</protein>
<dbReference type="AlphaFoldDB" id="A0A2H0N1Q7"/>
<name>A0A2H0N1Q7_9BACT</name>
<dbReference type="GO" id="GO:0003887">
    <property type="term" value="F:DNA-directed DNA polymerase activity"/>
    <property type="evidence" value="ECO:0007669"/>
    <property type="project" value="UniProtKB-UniRule"/>
</dbReference>
<dbReference type="GO" id="GO:0005737">
    <property type="term" value="C:cytoplasm"/>
    <property type="evidence" value="ECO:0007669"/>
    <property type="project" value="UniProtKB-SubCell"/>
</dbReference>
<dbReference type="GO" id="GO:0006271">
    <property type="term" value="P:DNA strand elongation involved in DNA replication"/>
    <property type="evidence" value="ECO:0007669"/>
    <property type="project" value="TreeGrafter"/>
</dbReference>
<comment type="function">
    <text evidence="9">Confers DNA tethering and processivity to DNA polymerases and other proteins. Acts as a clamp, forming a ring around DNA (a reaction catalyzed by the clamp-loading complex) which diffuses in an ATP-independent manner freely and bidirectionally along dsDNA. Initially characterized for its ability to contact the catalytic subunit of DNA polymerase III (Pol III), a complex, multichain enzyme responsible for most of the replicative synthesis in bacteria; Pol III exhibits 3'-5' exonuclease proofreading activity. The beta chain is required for initiation of replication as well as for processivity of DNA replication.</text>
</comment>
<feature type="domain" description="DNA polymerase III beta sliding clamp C-terminal" evidence="12">
    <location>
        <begin position="250"/>
        <end position="369"/>
    </location>
</feature>
<evidence type="ECO:0000259" key="12">
    <source>
        <dbReference type="Pfam" id="PF02768"/>
    </source>
</evidence>
<dbReference type="SMART" id="SM00480">
    <property type="entry name" value="POL3Bc"/>
    <property type="match status" value="1"/>
</dbReference>
<accession>A0A2H0N1Q7</accession>
<sequence length="372" mass="41967">MMKIFCLQENLKNALATAERIVGKNLNLPILNNLLLKTDKGRLKISSTNLEIGINYWVSGKIEKEGGITVPARILSSFISNLPNKKIELTVKEDVLYINCENFKAQIKGQDIKEYPIIPIIESPLNNQLDKEILKIGLSQVIGGVAISETRPEISGVLFDFNKNYLKLVGTDSFRLAEKTIFNKNDFQQPIIVPQKTIHEVIKILAEKNSENEKNKSLELFLAPGQIMFDFGNIQMISRLIDGQFPDYQQIIPNNFRASAILNKDEINQIIKVLSLFSGKISDIKFIVNSAKKTVNIFAQNREIGENEAQIEGEIEGKDMEVAYNWRYLLDGLNNISTKKVFWGFNDESLPSVLKPVGDEGYVYVVMPVKAV</sequence>
<evidence type="ECO:0000256" key="1">
    <source>
        <dbReference type="ARBA" id="ARBA00004496"/>
    </source>
</evidence>
<comment type="caution">
    <text evidence="13">The sequence shown here is derived from an EMBL/GenBank/DDBJ whole genome shotgun (WGS) entry which is preliminary data.</text>
</comment>
<dbReference type="InterPro" id="IPR022634">
    <property type="entry name" value="DNA_polIII_beta_N"/>
</dbReference>
<dbReference type="InterPro" id="IPR022635">
    <property type="entry name" value="DNA_polIII_beta_C"/>
</dbReference>
<keyword evidence="7 9" id="KW-0239">DNA-directed DNA polymerase</keyword>
<evidence type="ECO:0000259" key="10">
    <source>
        <dbReference type="Pfam" id="PF00712"/>
    </source>
</evidence>
<dbReference type="Pfam" id="PF02767">
    <property type="entry name" value="DNA_pol3_beta_2"/>
    <property type="match status" value="1"/>
</dbReference>
<evidence type="ECO:0000256" key="6">
    <source>
        <dbReference type="ARBA" id="ARBA00022705"/>
    </source>
</evidence>
<feature type="domain" description="DNA polymerase III beta sliding clamp central" evidence="11">
    <location>
        <begin position="129"/>
        <end position="247"/>
    </location>
</feature>
<dbReference type="PANTHER" id="PTHR30478:SF0">
    <property type="entry name" value="BETA SLIDING CLAMP"/>
    <property type="match status" value="1"/>
</dbReference>
<reference evidence="13 14" key="1">
    <citation type="submission" date="2017-09" db="EMBL/GenBank/DDBJ databases">
        <title>Depth-based differentiation of microbial function through sediment-hosted aquifers and enrichment of novel symbionts in the deep terrestrial subsurface.</title>
        <authorList>
            <person name="Probst A.J."/>
            <person name="Ladd B."/>
            <person name="Jarett J.K."/>
            <person name="Geller-Mcgrath D.E."/>
            <person name="Sieber C.M."/>
            <person name="Emerson J.B."/>
            <person name="Anantharaman K."/>
            <person name="Thomas B.C."/>
            <person name="Malmstrom R."/>
            <person name="Stieglmeier M."/>
            <person name="Klingl A."/>
            <person name="Woyke T."/>
            <person name="Ryan C.M."/>
            <person name="Banfield J.F."/>
        </authorList>
    </citation>
    <scope>NUCLEOTIDE SEQUENCE [LARGE SCALE GENOMIC DNA]</scope>
    <source>
        <strain evidence="13">CG11_big_fil_rev_8_21_14_0_20_35_11</strain>
    </source>
</reference>
<dbReference type="Pfam" id="PF00712">
    <property type="entry name" value="DNA_pol3_beta"/>
    <property type="match status" value="1"/>
</dbReference>
<comment type="similarity">
    <text evidence="2 9">Belongs to the beta sliding clamp family.</text>
</comment>
<dbReference type="GO" id="GO:0009360">
    <property type="term" value="C:DNA polymerase III complex"/>
    <property type="evidence" value="ECO:0007669"/>
    <property type="project" value="InterPro"/>
</dbReference>
<keyword evidence="6 9" id="KW-0235">DNA replication</keyword>
<dbReference type="NCBIfam" id="TIGR00663">
    <property type="entry name" value="dnan"/>
    <property type="match status" value="1"/>
</dbReference>
<proteinExistence type="inferred from homology"/>
<evidence type="ECO:0000256" key="5">
    <source>
        <dbReference type="ARBA" id="ARBA00022695"/>
    </source>
</evidence>
<dbReference type="InterPro" id="IPR046938">
    <property type="entry name" value="DNA_clamp_sf"/>
</dbReference>
<evidence type="ECO:0000313" key="13">
    <source>
        <dbReference type="EMBL" id="PIR02818.1"/>
    </source>
</evidence>
<evidence type="ECO:0000259" key="11">
    <source>
        <dbReference type="Pfam" id="PF02767"/>
    </source>
</evidence>
<comment type="subunit">
    <text evidence="9">Forms a ring-shaped head-to-tail homodimer around DNA.</text>
</comment>
<evidence type="ECO:0000256" key="8">
    <source>
        <dbReference type="ARBA" id="ARBA00023125"/>
    </source>
</evidence>
<dbReference type="EMBL" id="PCWK01000006">
    <property type="protein sequence ID" value="PIR02818.1"/>
    <property type="molecule type" value="Genomic_DNA"/>
</dbReference>
<feature type="domain" description="DNA polymerase III beta sliding clamp N-terminal" evidence="10">
    <location>
        <begin position="2"/>
        <end position="119"/>
    </location>
</feature>
<evidence type="ECO:0000256" key="7">
    <source>
        <dbReference type="ARBA" id="ARBA00022932"/>
    </source>
</evidence>
<dbReference type="GO" id="GO:0003677">
    <property type="term" value="F:DNA binding"/>
    <property type="evidence" value="ECO:0007669"/>
    <property type="project" value="UniProtKB-UniRule"/>
</dbReference>
<organism evidence="13 14">
    <name type="scientific">Candidatus Nealsonbacteria bacterium CG11_big_fil_rev_8_21_14_0_20_35_11</name>
    <dbReference type="NCBI Taxonomy" id="1974713"/>
    <lineage>
        <taxon>Bacteria</taxon>
        <taxon>Candidatus Nealsoniibacteriota</taxon>
    </lineage>
</organism>
<dbReference type="SUPFAM" id="SSF55979">
    <property type="entry name" value="DNA clamp"/>
    <property type="match status" value="3"/>
</dbReference>
<keyword evidence="8" id="KW-0238">DNA-binding</keyword>
<evidence type="ECO:0000256" key="2">
    <source>
        <dbReference type="ARBA" id="ARBA00010752"/>
    </source>
</evidence>
<dbReference type="Pfam" id="PF02768">
    <property type="entry name" value="DNA_pol3_beta_3"/>
    <property type="match status" value="1"/>
</dbReference>
<keyword evidence="4 9" id="KW-0808">Transferase</keyword>
<gene>
    <name evidence="13" type="primary">dnaN</name>
    <name evidence="13" type="ORF">COV62_00295</name>
</gene>
<dbReference type="Gene3D" id="3.10.150.10">
    <property type="entry name" value="DNA Polymerase III, subunit A, domain 2"/>
    <property type="match status" value="1"/>
</dbReference>
<evidence type="ECO:0000256" key="4">
    <source>
        <dbReference type="ARBA" id="ARBA00022679"/>
    </source>
</evidence>
<dbReference type="PIRSF" id="PIRSF000804">
    <property type="entry name" value="DNA_pol_III_b"/>
    <property type="match status" value="1"/>
</dbReference>
<comment type="subcellular location">
    <subcellularLocation>
        <location evidence="1 9">Cytoplasm</location>
    </subcellularLocation>
</comment>
<keyword evidence="5 9" id="KW-0548">Nucleotidyltransferase</keyword>
<dbReference type="Proteomes" id="UP000231139">
    <property type="component" value="Unassembled WGS sequence"/>
</dbReference>
<dbReference type="PANTHER" id="PTHR30478">
    <property type="entry name" value="DNA POLYMERASE III SUBUNIT BETA"/>
    <property type="match status" value="1"/>
</dbReference>
<dbReference type="InterPro" id="IPR022637">
    <property type="entry name" value="DNA_polIII_beta_cen"/>
</dbReference>
<dbReference type="InterPro" id="IPR001001">
    <property type="entry name" value="DNA_polIII_beta"/>
</dbReference>
<dbReference type="Gene3D" id="3.70.10.10">
    <property type="match status" value="1"/>
</dbReference>
<evidence type="ECO:0000256" key="9">
    <source>
        <dbReference type="PIRNR" id="PIRNR000804"/>
    </source>
</evidence>